<reference evidence="7 8" key="1">
    <citation type="submission" date="2016-04" db="EMBL/GenBank/DDBJ databases">
        <title>Chloroflexus islandicus sp. nov., a thermophilic filamentous anoxygenic phototrophic bacterium from geyser Strokkur (Iceland).</title>
        <authorList>
            <person name="Gaisin V.A."/>
            <person name="Kalashnikov A.M."/>
            <person name="Sukhacheva M.V."/>
            <person name="Grouzdev D.S."/>
            <person name="Ivanov T.M."/>
            <person name="Kuznetsov B."/>
            <person name="Gorlenko V.M."/>
        </authorList>
    </citation>
    <scope>NUCLEOTIDE SEQUENCE [LARGE SCALE GENOMIC DNA]</scope>
    <source>
        <strain evidence="8">isl-2</strain>
    </source>
</reference>
<dbReference type="EMBL" id="LWQS01000082">
    <property type="protein sequence ID" value="OAN42843.1"/>
    <property type="molecule type" value="Genomic_DNA"/>
</dbReference>
<dbReference type="NCBIfam" id="TIGR00543">
    <property type="entry name" value="isochor_syn"/>
    <property type="match status" value="1"/>
</dbReference>
<evidence type="ECO:0000256" key="2">
    <source>
        <dbReference type="ARBA" id="ARBA00005297"/>
    </source>
</evidence>
<dbReference type="InterPro" id="IPR015890">
    <property type="entry name" value="Chorismate_C"/>
</dbReference>
<dbReference type="Pfam" id="PF00425">
    <property type="entry name" value="Chorismate_bind"/>
    <property type="match status" value="1"/>
</dbReference>
<evidence type="ECO:0000313" key="8">
    <source>
        <dbReference type="Proteomes" id="UP000078287"/>
    </source>
</evidence>
<evidence type="ECO:0000313" key="7">
    <source>
        <dbReference type="EMBL" id="OAN42843.1"/>
    </source>
</evidence>
<evidence type="ECO:0000256" key="5">
    <source>
        <dbReference type="ARBA" id="ARBA00041564"/>
    </source>
</evidence>
<keyword evidence="8" id="KW-1185">Reference proteome</keyword>
<comment type="caution">
    <text evidence="7">The sequence shown here is derived from an EMBL/GenBank/DDBJ whole genome shotgun (WGS) entry which is preliminary data.</text>
</comment>
<dbReference type="GO" id="GO:0008909">
    <property type="term" value="F:isochorismate synthase activity"/>
    <property type="evidence" value="ECO:0007669"/>
    <property type="project" value="UniProtKB-EC"/>
</dbReference>
<comment type="similarity">
    <text evidence="2">Belongs to the isochorismate synthase family.</text>
</comment>
<proteinExistence type="inferred from homology"/>
<dbReference type="OrthoDB" id="9803598at2"/>
<evidence type="ECO:0000256" key="1">
    <source>
        <dbReference type="ARBA" id="ARBA00000799"/>
    </source>
</evidence>
<feature type="domain" description="Chorismate-utilising enzyme C-terminal" evidence="6">
    <location>
        <begin position="214"/>
        <end position="466"/>
    </location>
</feature>
<gene>
    <name evidence="7" type="ORF">A6A03_03760</name>
</gene>
<protein>
    <recommendedName>
        <fullName evidence="3">isochorismate synthase</fullName>
        <ecNumber evidence="3">5.4.4.2</ecNumber>
    </recommendedName>
    <alternativeName>
        <fullName evidence="5">Isochorismate mutase</fullName>
    </alternativeName>
</protein>
<evidence type="ECO:0000256" key="4">
    <source>
        <dbReference type="ARBA" id="ARBA00023235"/>
    </source>
</evidence>
<dbReference type="RefSeq" id="WP_066790337.1">
    <property type="nucleotide sequence ID" value="NZ_LWQS01000082.1"/>
</dbReference>
<dbReference type="STRING" id="1707952.A6A03_03760"/>
<evidence type="ECO:0000259" key="6">
    <source>
        <dbReference type="Pfam" id="PF00425"/>
    </source>
</evidence>
<dbReference type="EC" id="5.4.4.2" evidence="3"/>
<dbReference type="InterPro" id="IPR005801">
    <property type="entry name" value="ADC_synthase"/>
</dbReference>
<dbReference type="Gene3D" id="3.60.120.10">
    <property type="entry name" value="Anthranilate synthase"/>
    <property type="match status" value="1"/>
</dbReference>
<comment type="catalytic activity">
    <reaction evidence="1">
        <text>chorismate = isochorismate</text>
        <dbReference type="Rhea" id="RHEA:18985"/>
        <dbReference type="ChEBI" id="CHEBI:29748"/>
        <dbReference type="ChEBI" id="CHEBI:29780"/>
        <dbReference type="EC" id="5.4.4.2"/>
    </reaction>
</comment>
<keyword evidence="4" id="KW-0413">Isomerase</keyword>
<dbReference type="PANTHER" id="PTHR42839:SF2">
    <property type="entry name" value="ISOCHORISMATE SYNTHASE ENTC"/>
    <property type="match status" value="1"/>
</dbReference>
<dbReference type="PANTHER" id="PTHR42839">
    <property type="entry name" value="ISOCHORISMATE SYNTHASE ENTC"/>
    <property type="match status" value="1"/>
</dbReference>
<dbReference type="InterPro" id="IPR004561">
    <property type="entry name" value="IsoChor_synthase"/>
</dbReference>
<dbReference type="AlphaFoldDB" id="A0A178M443"/>
<organism evidence="7 8">
    <name type="scientific">Chloroflexus islandicus</name>
    <dbReference type="NCBI Taxonomy" id="1707952"/>
    <lineage>
        <taxon>Bacteria</taxon>
        <taxon>Bacillati</taxon>
        <taxon>Chloroflexota</taxon>
        <taxon>Chloroflexia</taxon>
        <taxon>Chloroflexales</taxon>
        <taxon>Chloroflexineae</taxon>
        <taxon>Chloroflexaceae</taxon>
        <taxon>Chloroflexus</taxon>
    </lineage>
</organism>
<name>A0A178M443_9CHLR</name>
<dbReference type="Proteomes" id="UP000078287">
    <property type="component" value="Unassembled WGS sequence"/>
</dbReference>
<accession>A0A178M443</accession>
<evidence type="ECO:0000256" key="3">
    <source>
        <dbReference type="ARBA" id="ARBA00012824"/>
    </source>
</evidence>
<sequence length="482" mass="51594">MSNPLVGVRVTTAALREVPRMEAAAEIARRRARALGRPVLVSVTTQVGLRDPLALFARGAGVTHNRLFWSVPAAGFELTGLGAAWSFTPPSEVDRFAASAAAWRQLVAEAVIEVDPDVPVQGPVAIAGFRFDPAQPASELWRDYPHALLVLPRLLIVRHGDVTTLTVNGMVDERSSTLSLGAAAARRLQALIGLPWRPRRPPLDLQVDVSLDPAEWKAIVADAIADLRAGALEKVVLARAVRLRGAEPFDTAATLDVLRRDYPHTFVFAIARGGRTFLGASPERLVALRDGRVSASALAGSAPRGKTPAEDAALAAALLQSAKDRAEHAFVVQMIRSALAEYCDDVQAPDSPEIMQVRNVQHLFTPVTACIRPGYDIFDLVGRLHPTPAVGGKPGPAALAWIRSRERLDRGWYAAPVGWVDARGDGEFAVALRSALIGRREATLFAGCGIVAASDPERELAETRIKLRAMLGALGAGEEMIG</sequence>
<dbReference type="SUPFAM" id="SSF56322">
    <property type="entry name" value="ADC synthase"/>
    <property type="match status" value="1"/>
</dbReference>